<evidence type="ECO:0000313" key="1">
    <source>
        <dbReference type="EMBL" id="GJT95303.1"/>
    </source>
</evidence>
<protein>
    <submittedName>
        <fullName evidence="1">Uncharacterized protein</fullName>
    </submittedName>
</protein>
<accession>A0ABQ5I7D6</accession>
<proteinExistence type="predicted"/>
<gene>
    <name evidence="1" type="ORF">Tco_1090821</name>
</gene>
<evidence type="ECO:0000313" key="2">
    <source>
        <dbReference type="Proteomes" id="UP001151760"/>
    </source>
</evidence>
<dbReference type="EMBL" id="BQNB010020375">
    <property type="protein sequence ID" value="GJT95303.1"/>
    <property type="molecule type" value="Genomic_DNA"/>
</dbReference>
<reference evidence="1" key="1">
    <citation type="journal article" date="2022" name="Int. J. Mol. Sci.">
        <title>Draft Genome of Tanacetum Coccineum: Genomic Comparison of Closely Related Tanacetum-Family Plants.</title>
        <authorList>
            <person name="Yamashiro T."/>
            <person name="Shiraishi A."/>
            <person name="Nakayama K."/>
            <person name="Satake H."/>
        </authorList>
    </citation>
    <scope>NUCLEOTIDE SEQUENCE</scope>
</reference>
<name>A0ABQ5I7D6_9ASTR</name>
<sequence>MVNPTIYTACIEQFWANAKVKTVNGEVQIEAIVDKKKVIIIETSIRRDLQLADENGYELPPSLLCQTIQLFRRHASHTELFDQEVESFSRQRFSKDVSQLVFSPDKV</sequence>
<keyword evidence="2" id="KW-1185">Reference proteome</keyword>
<organism evidence="1 2">
    <name type="scientific">Tanacetum coccineum</name>
    <dbReference type="NCBI Taxonomy" id="301880"/>
    <lineage>
        <taxon>Eukaryota</taxon>
        <taxon>Viridiplantae</taxon>
        <taxon>Streptophyta</taxon>
        <taxon>Embryophyta</taxon>
        <taxon>Tracheophyta</taxon>
        <taxon>Spermatophyta</taxon>
        <taxon>Magnoliopsida</taxon>
        <taxon>eudicotyledons</taxon>
        <taxon>Gunneridae</taxon>
        <taxon>Pentapetalae</taxon>
        <taxon>asterids</taxon>
        <taxon>campanulids</taxon>
        <taxon>Asterales</taxon>
        <taxon>Asteraceae</taxon>
        <taxon>Asteroideae</taxon>
        <taxon>Anthemideae</taxon>
        <taxon>Anthemidinae</taxon>
        <taxon>Tanacetum</taxon>
    </lineage>
</organism>
<reference evidence="1" key="2">
    <citation type="submission" date="2022-01" db="EMBL/GenBank/DDBJ databases">
        <authorList>
            <person name="Yamashiro T."/>
            <person name="Shiraishi A."/>
            <person name="Satake H."/>
            <person name="Nakayama K."/>
        </authorList>
    </citation>
    <scope>NUCLEOTIDE SEQUENCE</scope>
</reference>
<comment type="caution">
    <text evidence="1">The sequence shown here is derived from an EMBL/GenBank/DDBJ whole genome shotgun (WGS) entry which is preliminary data.</text>
</comment>
<dbReference type="Proteomes" id="UP001151760">
    <property type="component" value="Unassembled WGS sequence"/>
</dbReference>